<evidence type="ECO:0000256" key="2">
    <source>
        <dbReference type="ARBA" id="ARBA00022777"/>
    </source>
</evidence>
<dbReference type="PROSITE" id="PS50112">
    <property type="entry name" value="PAS"/>
    <property type="match status" value="1"/>
</dbReference>
<evidence type="ECO:0000256" key="3">
    <source>
        <dbReference type="ARBA" id="ARBA00023015"/>
    </source>
</evidence>
<dbReference type="CDD" id="cd00130">
    <property type="entry name" value="PAS"/>
    <property type="match status" value="1"/>
</dbReference>
<keyword evidence="4" id="KW-0804">Transcription</keyword>
<dbReference type="Gene3D" id="3.30.450.20">
    <property type="entry name" value="PAS domain"/>
    <property type="match status" value="1"/>
</dbReference>
<dbReference type="InterPro" id="IPR031803">
    <property type="entry name" value="BAT_GAF/HTH-assoc"/>
</dbReference>
<dbReference type="InterPro" id="IPR035965">
    <property type="entry name" value="PAS-like_dom_sf"/>
</dbReference>
<sequence>MSRGEGESAEPDRGESLHVLLVEDNPGDVRYIQEMLKDAGELSQRLVSRNRELSASAVDAPTREPTLVHETRLADGLDRLDDTPIDVVLLDLNLPDSEGLETLRTVRERTSATPIVVITGLSDRKTGMDALEQGAEEYLAKGEVNPDLLVRSLYHAIERKAHEREREQYRTLIETVSDGVYAVDDDSRFTLVNDAFAEMTGYSRDALLGTSSSLLGWADEPEDGAESVEAARTGVREGELRTADGDAIPVESNVSSFPLEDGRRGSAGVVRDITDRRARERQLERQRNQLVTLDALNELVHRISAAVLESSTREAIERLVCEHLAASESYEFAWFGDRDPTDETVRLRAEAGAEDDFEGFGGTADDGPAGPTARALRDGEVHVVQNLTDAPSDERWRNRASERGLRSVAAIPVGYDETLYGVLTVYSERPDAFGDDERAVVGRLGQVVGHAINAIERKQALMSEDVVEIRFIVENAFDVVDARTATDSEISFDRAVPVSDSVYLMYGTADGDAIDTLRALVDEVPQFESLNVFDDDAASTRFEVRLTEPPLISTIAADGGRVESATIRGSDYHLVVHAPPSVDVNRMVEAVRDDYSNAVVRAKRHTTRTTQSVSSLESTVFEDLTEKQRAALEAAYYAGFFDWPRESSGEDVAESLGVSAPTFHQHVRIAERKLFAEMFESDH</sequence>
<dbReference type="Pfam" id="PF04967">
    <property type="entry name" value="HTH_10"/>
    <property type="match status" value="1"/>
</dbReference>
<name>A0A1I6FQX3_9EURY</name>
<dbReference type="Gene3D" id="3.40.50.2300">
    <property type="match status" value="1"/>
</dbReference>
<dbReference type="InterPro" id="IPR000014">
    <property type="entry name" value="PAS"/>
</dbReference>
<evidence type="ECO:0000259" key="7">
    <source>
        <dbReference type="PROSITE" id="PS50112"/>
    </source>
</evidence>
<evidence type="ECO:0000259" key="8">
    <source>
        <dbReference type="PROSITE" id="PS50113"/>
    </source>
</evidence>
<dbReference type="PROSITE" id="PS50110">
    <property type="entry name" value="RESPONSE_REGULATORY"/>
    <property type="match status" value="1"/>
</dbReference>
<protein>
    <submittedName>
        <fullName evidence="9">PAS domain S-box-containing protein</fullName>
    </submittedName>
</protein>
<dbReference type="GO" id="GO:0016301">
    <property type="term" value="F:kinase activity"/>
    <property type="evidence" value="ECO:0007669"/>
    <property type="project" value="UniProtKB-KW"/>
</dbReference>
<feature type="domain" description="PAC" evidence="8">
    <location>
        <begin position="234"/>
        <end position="285"/>
    </location>
</feature>
<evidence type="ECO:0000256" key="1">
    <source>
        <dbReference type="ARBA" id="ARBA00022679"/>
    </source>
</evidence>
<dbReference type="GO" id="GO:0000160">
    <property type="term" value="P:phosphorelay signal transduction system"/>
    <property type="evidence" value="ECO:0007669"/>
    <property type="project" value="InterPro"/>
</dbReference>
<dbReference type="SUPFAM" id="SSF52172">
    <property type="entry name" value="CheY-like"/>
    <property type="match status" value="1"/>
</dbReference>
<dbReference type="PANTHER" id="PTHR34236:SF1">
    <property type="entry name" value="DIMETHYL SULFOXIDE REDUCTASE TRANSCRIPTIONAL ACTIVATOR"/>
    <property type="match status" value="1"/>
</dbReference>
<dbReference type="Proteomes" id="UP000243250">
    <property type="component" value="Unassembled WGS sequence"/>
</dbReference>
<dbReference type="SUPFAM" id="SSF55781">
    <property type="entry name" value="GAF domain-like"/>
    <property type="match status" value="1"/>
</dbReference>
<evidence type="ECO:0000256" key="4">
    <source>
        <dbReference type="ARBA" id="ARBA00023163"/>
    </source>
</evidence>
<dbReference type="NCBIfam" id="TIGR00229">
    <property type="entry name" value="sensory_box"/>
    <property type="match status" value="1"/>
</dbReference>
<evidence type="ECO:0000259" key="6">
    <source>
        <dbReference type="PROSITE" id="PS50110"/>
    </source>
</evidence>
<dbReference type="Pfam" id="PF00989">
    <property type="entry name" value="PAS"/>
    <property type="match status" value="1"/>
</dbReference>
<dbReference type="InterPro" id="IPR029016">
    <property type="entry name" value="GAF-like_dom_sf"/>
</dbReference>
<dbReference type="OrthoDB" id="234125at2157"/>
<reference evidence="10" key="1">
    <citation type="submission" date="2016-10" db="EMBL/GenBank/DDBJ databases">
        <authorList>
            <person name="Varghese N."/>
            <person name="Submissions S."/>
        </authorList>
    </citation>
    <scope>NUCLEOTIDE SEQUENCE [LARGE SCALE GENOMIC DNA]</scope>
    <source>
        <strain evidence="10">CGMCC 1.8711</strain>
    </source>
</reference>
<dbReference type="SMART" id="SM00065">
    <property type="entry name" value="GAF"/>
    <property type="match status" value="1"/>
</dbReference>
<dbReference type="InterPro" id="IPR001789">
    <property type="entry name" value="Sig_transdc_resp-reg_receiver"/>
</dbReference>
<dbReference type="Pfam" id="PF13185">
    <property type="entry name" value="GAF_2"/>
    <property type="match status" value="1"/>
</dbReference>
<dbReference type="CDD" id="cd00156">
    <property type="entry name" value="REC"/>
    <property type="match status" value="1"/>
</dbReference>
<feature type="domain" description="Response regulatory" evidence="6">
    <location>
        <begin position="18"/>
        <end position="156"/>
    </location>
</feature>
<dbReference type="InterPro" id="IPR000700">
    <property type="entry name" value="PAS-assoc_C"/>
</dbReference>
<gene>
    <name evidence="9" type="ORF">SAMN04488124_0107</name>
</gene>
<dbReference type="PROSITE" id="PS50113">
    <property type="entry name" value="PAC"/>
    <property type="match status" value="1"/>
</dbReference>
<keyword evidence="1" id="KW-0808">Transferase</keyword>
<evidence type="ECO:0000313" key="10">
    <source>
        <dbReference type="Proteomes" id="UP000243250"/>
    </source>
</evidence>
<keyword evidence="5" id="KW-0597">Phosphoprotein</keyword>
<evidence type="ECO:0000313" key="9">
    <source>
        <dbReference type="EMBL" id="SFR32355.1"/>
    </source>
</evidence>
<dbReference type="InterPro" id="IPR013324">
    <property type="entry name" value="RNA_pol_sigma_r3/r4-like"/>
</dbReference>
<dbReference type="Gene3D" id="3.30.450.40">
    <property type="match status" value="1"/>
</dbReference>
<dbReference type="SUPFAM" id="SSF88659">
    <property type="entry name" value="Sigma3 and sigma4 domains of RNA polymerase sigma factors"/>
    <property type="match status" value="1"/>
</dbReference>
<evidence type="ECO:0000256" key="5">
    <source>
        <dbReference type="PROSITE-ProRule" id="PRU00169"/>
    </source>
</evidence>
<keyword evidence="2" id="KW-0418">Kinase</keyword>
<dbReference type="SMART" id="SM00091">
    <property type="entry name" value="PAS"/>
    <property type="match status" value="1"/>
</dbReference>
<organism evidence="9 10">
    <name type="scientific">Halogeometricum limi</name>
    <dbReference type="NCBI Taxonomy" id="555875"/>
    <lineage>
        <taxon>Archaea</taxon>
        <taxon>Methanobacteriati</taxon>
        <taxon>Methanobacteriota</taxon>
        <taxon>Stenosarchaea group</taxon>
        <taxon>Halobacteria</taxon>
        <taxon>Halobacteriales</taxon>
        <taxon>Haloferacaceae</taxon>
        <taxon>Halogeometricum</taxon>
    </lineage>
</organism>
<dbReference type="InterPro" id="IPR011006">
    <property type="entry name" value="CheY-like_superfamily"/>
</dbReference>
<dbReference type="EMBL" id="FOYS01000001">
    <property type="protein sequence ID" value="SFR32355.1"/>
    <property type="molecule type" value="Genomic_DNA"/>
</dbReference>
<dbReference type="SUPFAM" id="SSF55785">
    <property type="entry name" value="PYP-like sensor domain (PAS domain)"/>
    <property type="match status" value="1"/>
</dbReference>
<feature type="domain" description="PAS" evidence="7">
    <location>
        <begin position="165"/>
        <end position="238"/>
    </location>
</feature>
<dbReference type="PANTHER" id="PTHR34236">
    <property type="entry name" value="DIMETHYL SULFOXIDE REDUCTASE TRANSCRIPTIONAL ACTIVATOR"/>
    <property type="match status" value="1"/>
</dbReference>
<feature type="modified residue" description="4-aspartylphosphate" evidence="5">
    <location>
        <position position="91"/>
    </location>
</feature>
<dbReference type="STRING" id="555875.SAMN04488124_0107"/>
<dbReference type="InterPro" id="IPR013767">
    <property type="entry name" value="PAS_fold"/>
</dbReference>
<dbReference type="Pfam" id="PF15915">
    <property type="entry name" value="BAT"/>
    <property type="match status" value="1"/>
</dbReference>
<proteinExistence type="predicted"/>
<keyword evidence="10" id="KW-1185">Reference proteome</keyword>
<dbReference type="SMART" id="SM00448">
    <property type="entry name" value="REC"/>
    <property type="match status" value="1"/>
</dbReference>
<dbReference type="Pfam" id="PF00072">
    <property type="entry name" value="Response_reg"/>
    <property type="match status" value="1"/>
</dbReference>
<dbReference type="AlphaFoldDB" id="A0A1I6FQX3"/>
<dbReference type="GO" id="GO:0006355">
    <property type="term" value="P:regulation of DNA-templated transcription"/>
    <property type="evidence" value="ECO:0007669"/>
    <property type="project" value="InterPro"/>
</dbReference>
<keyword evidence="3" id="KW-0805">Transcription regulation</keyword>
<dbReference type="InterPro" id="IPR007050">
    <property type="entry name" value="HTH_bacterioopsin"/>
</dbReference>
<dbReference type="RefSeq" id="WP_089875749.1">
    <property type="nucleotide sequence ID" value="NZ_FOYS01000001.1"/>
</dbReference>
<dbReference type="InterPro" id="IPR003018">
    <property type="entry name" value="GAF"/>
</dbReference>
<accession>A0A1I6FQX3</accession>